<dbReference type="Pfam" id="PF13561">
    <property type="entry name" value="adh_short_C2"/>
    <property type="match status" value="1"/>
</dbReference>
<dbReference type="CDD" id="cd05233">
    <property type="entry name" value="SDR_c"/>
    <property type="match status" value="1"/>
</dbReference>
<dbReference type="Proteomes" id="UP000264589">
    <property type="component" value="Unassembled WGS sequence"/>
</dbReference>
<comment type="caution">
    <text evidence="3">The sequence shown here is derived from an EMBL/GenBank/DDBJ whole genome shotgun (WGS) entry which is preliminary data.</text>
</comment>
<evidence type="ECO:0000256" key="1">
    <source>
        <dbReference type="ARBA" id="ARBA00006484"/>
    </source>
</evidence>
<dbReference type="PANTHER" id="PTHR24321">
    <property type="entry name" value="DEHYDROGENASES, SHORT CHAIN"/>
    <property type="match status" value="1"/>
</dbReference>
<dbReference type="InParanoid" id="A0A371RFD8"/>
<dbReference type="FunFam" id="3.40.50.720:FF:000084">
    <property type="entry name" value="Short-chain dehydrogenase reductase"/>
    <property type="match status" value="1"/>
</dbReference>
<keyword evidence="2" id="KW-0560">Oxidoreductase</keyword>
<name>A0A371RFD8_9PROT</name>
<dbReference type="PRINTS" id="PR00081">
    <property type="entry name" value="GDHRDH"/>
</dbReference>
<dbReference type="EMBL" id="QUQO01000001">
    <property type="protein sequence ID" value="RFB04145.1"/>
    <property type="molecule type" value="Genomic_DNA"/>
</dbReference>
<dbReference type="Gene3D" id="3.40.50.720">
    <property type="entry name" value="NAD(P)-binding Rossmann-like Domain"/>
    <property type="match status" value="1"/>
</dbReference>
<dbReference type="NCBIfam" id="NF005681">
    <property type="entry name" value="PRK07478.1"/>
    <property type="match status" value="1"/>
</dbReference>
<evidence type="ECO:0000313" key="3">
    <source>
        <dbReference type="EMBL" id="RFB04145.1"/>
    </source>
</evidence>
<gene>
    <name evidence="3" type="ORF">DX908_01925</name>
</gene>
<reference evidence="3 4" key="1">
    <citation type="submission" date="2018-08" db="EMBL/GenBank/DDBJ databases">
        <title>Parvularcula sp. SM1705, isolated from surface water of the South Sea China.</title>
        <authorList>
            <person name="Sun L."/>
        </authorList>
    </citation>
    <scope>NUCLEOTIDE SEQUENCE [LARGE SCALE GENOMIC DNA]</scope>
    <source>
        <strain evidence="3 4">SM1705</strain>
    </source>
</reference>
<dbReference type="GO" id="GO:0016491">
    <property type="term" value="F:oxidoreductase activity"/>
    <property type="evidence" value="ECO:0007669"/>
    <property type="project" value="UniProtKB-KW"/>
</dbReference>
<dbReference type="InterPro" id="IPR036291">
    <property type="entry name" value="NAD(P)-bd_dom_sf"/>
</dbReference>
<comment type="similarity">
    <text evidence="1">Belongs to the short-chain dehydrogenases/reductases (SDR) family.</text>
</comment>
<dbReference type="AlphaFoldDB" id="A0A371RFD8"/>
<proteinExistence type="inferred from homology"/>
<sequence length="254" mass="26115">MGLLDGRTVIITGASSGVGEAAAYLFANEGANVVLTARRATRLEEICGRIADQGGKASFIAGDLTDAALHKALVVEAVHRFGGLDAAFNNAGDLGALAPTAELTDQGWRETIELNLTGHFLAARAQIPALLESGHGSLIFTSSFVGPEVGFPSMAAYAAAKAGLVGLMRVISSEYAPMGLRANAILSGGIDTPMGRESANSPEAMDYVKNLHALKRIAAPEEIANAALYLASDLSSFVTGTAHSVEGGVTTSRT</sequence>
<accession>A0A371RFD8</accession>
<evidence type="ECO:0000313" key="4">
    <source>
        <dbReference type="Proteomes" id="UP000264589"/>
    </source>
</evidence>
<keyword evidence="4" id="KW-1185">Reference proteome</keyword>
<dbReference type="InterPro" id="IPR002347">
    <property type="entry name" value="SDR_fam"/>
</dbReference>
<dbReference type="PANTHER" id="PTHR24321:SF8">
    <property type="entry name" value="ESTRADIOL 17-BETA-DEHYDROGENASE 8-RELATED"/>
    <property type="match status" value="1"/>
</dbReference>
<dbReference type="RefSeq" id="WP_116390773.1">
    <property type="nucleotide sequence ID" value="NZ_QUQO01000001.1"/>
</dbReference>
<organism evidence="3 4">
    <name type="scientific">Parvularcula marina</name>
    <dbReference type="NCBI Taxonomy" id="2292771"/>
    <lineage>
        <taxon>Bacteria</taxon>
        <taxon>Pseudomonadati</taxon>
        <taxon>Pseudomonadota</taxon>
        <taxon>Alphaproteobacteria</taxon>
        <taxon>Parvularculales</taxon>
        <taxon>Parvularculaceae</taxon>
        <taxon>Parvularcula</taxon>
    </lineage>
</organism>
<dbReference type="SUPFAM" id="SSF51735">
    <property type="entry name" value="NAD(P)-binding Rossmann-fold domains"/>
    <property type="match status" value="1"/>
</dbReference>
<evidence type="ECO:0000256" key="2">
    <source>
        <dbReference type="ARBA" id="ARBA00023002"/>
    </source>
</evidence>
<protein>
    <submittedName>
        <fullName evidence="3">SDR family oxidoreductase</fullName>
    </submittedName>
</protein>
<dbReference type="OrthoDB" id="9812986at2"/>